<organism evidence="1 2">
    <name type="scientific">Fusarium solani subsp. cucurbitae</name>
    <name type="common">Neocosmosporum cucurbitae</name>
    <dbReference type="NCBI Taxonomy" id="2747967"/>
    <lineage>
        <taxon>Eukaryota</taxon>
        <taxon>Fungi</taxon>
        <taxon>Dikarya</taxon>
        <taxon>Ascomycota</taxon>
        <taxon>Pezizomycotina</taxon>
        <taxon>Sordariomycetes</taxon>
        <taxon>Hypocreomycetidae</taxon>
        <taxon>Hypocreales</taxon>
        <taxon>Nectriaceae</taxon>
        <taxon>Fusarium</taxon>
        <taxon>Fusarium solani species complex</taxon>
    </lineage>
</organism>
<gene>
    <name evidence="1" type="ORF">LCI18_013423</name>
</gene>
<keyword evidence="2" id="KW-1185">Reference proteome</keyword>
<evidence type="ECO:0000313" key="1">
    <source>
        <dbReference type="EMBL" id="UPL02489.1"/>
    </source>
</evidence>
<sequence length="212" mass="23319">MGQIDQADQICLWSQEVGQAATTEVENATDESVNDTDVSEVPEETALHKLFQETTNDAEACHGLKDILPEWKNKINISLPKGGETALHIAAEKGFLETVRRLLEAGADVDAQDNEDLQPLHLACRSANESLADLLLENGANTEHADKNGRHPLYWATLHGFKSSAVIRLLGPENSLLNETDREHKWTPLVVAIKTGREELIEILLQKGASLD</sequence>
<reference evidence="1" key="1">
    <citation type="submission" date="2021-11" db="EMBL/GenBank/DDBJ databases">
        <title>Fusarium solani-melongenae Genome sequencing and assembly.</title>
        <authorList>
            <person name="Xie S."/>
            <person name="Huang L."/>
            <person name="Zhang X."/>
        </authorList>
    </citation>
    <scope>NUCLEOTIDE SEQUENCE</scope>
    <source>
        <strain evidence="1">CRI 24-3</strain>
    </source>
</reference>
<name>A0ACD3ZMD4_FUSSC</name>
<dbReference type="Proteomes" id="UP000830768">
    <property type="component" value="Chromosome 11"/>
</dbReference>
<accession>A0ACD3ZMD4</accession>
<protein>
    <submittedName>
        <fullName evidence="1">Uncharacterized protein</fullName>
    </submittedName>
</protein>
<proteinExistence type="predicted"/>
<dbReference type="EMBL" id="CP090039">
    <property type="protein sequence ID" value="UPL02489.1"/>
    <property type="molecule type" value="Genomic_DNA"/>
</dbReference>
<evidence type="ECO:0000313" key="2">
    <source>
        <dbReference type="Proteomes" id="UP000830768"/>
    </source>
</evidence>